<dbReference type="GO" id="GO:0016157">
    <property type="term" value="F:sucrose synthase activity"/>
    <property type="evidence" value="ECO:0007669"/>
    <property type="project" value="UniProtKB-EC"/>
</dbReference>
<organism evidence="7">
    <name type="scientific">Medicago truncatula</name>
    <name type="common">Barrel medic</name>
    <name type="synonym">Medicago tribuloides</name>
    <dbReference type="NCBI Taxonomy" id="3880"/>
    <lineage>
        <taxon>Eukaryota</taxon>
        <taxon>Viridiplantae</taxon>
        <taxon>Streptophyta</taxon>
        <taxon>Embryophyta</taxon>
        <taxon>Tracheophyta</taxon>
        <taxon>Spermatophyta</taxon>
        <taxon>Magnoliopsida</taxon>
        <taxon>eudicotyledons</taxon>
        <taxon>Gunneridae</taxon>
        <taxon>Pentapetalae</taxon>
        <taxon>rosids</taxon>
        <taxon>fabids</taxon>
        <taxon>Fabales</taxon>
        <taxon>Fabaceae</taxon>
        <taxon>Papilionoideae</taxon>
        <taxon>50 kb inversion clade</taxon>
        <taxon>NPAAA clade</taxon>
        <taxon>Hologalegina</taxon>
        <taxon>IRL clade</taxon>
        <taxon>Trifolieae</taxon>
        <taxon>Medicago</taxon>
    </lineage>
</organism>
<dbReference type="EMBL" id="BT145470">
    <property type="protein sequence ID" value="AFK45264.1"/>
    <property type="molecule type" value="mRNA"/>
</dbReference>
<dbReference type="EC" id="2.4.1.13" evidence="2"/>
<dbReference type="PANTHER" id="PTHR45839:SF31">
    <property type="entry name" value="SUCROSE SYNTHASE"/>
    <property type="match status" value="1"/>
</dbReference>
<protein>
    <recommendedName>
        <fullName evidence="2">sucrose synthase</fullName>
        <ecNumber evidence="2">2.4.1.13</ecNumber>
    </recommendedName>
</protein>
<evidence type="ECO:0000313" key="7">
    <source>
        <dbReference type="EMBL" id="AFK45264.1"/>
    </source>
</evidence>
<comment type="similarity">
    <text evidence="1">Belongs to the glycosyltransferase 1 family. Plant sucrose synthase subfamily.</text>
</comment>
<evidence type="ECO:0000256" key="5">
    <source>
        <dbReference type="ARBA" id="ARBA00049030"/>
    </source>
</evidence>
<sequence>MATERLTHVHSLKERLDETLTANRNEILALLSRLEAKGKGILQHHQVIAEFEEIPEDSRQKLTDGGPAEIIVHGKSGFHIDPYHGDRAADLLVEFFEKVKVDPSHWDKISQGGFQRIEEKYTWTIYFQRLLTLTGVYGFWKHVSNLDRLESRRYLEMFYALKYRKLAESVPLAVE</sequence>
<dbReference type="ExpressionAtlas" id="I3SYC2">
    <property type="expression patterns" value="differential"/>
</dbReference>
<name>I3SYC2_MEDTR</name>
<feature type="domain" description="Sucrose synthase N-terminal" evidence="6">
    <location>
        <begin position="9"/>
        <end position="71"/>
    </location>
</feature>
<evidence type="ECO:0000259" key="6">
    <source>
        <dbReference type="Pfam" id="PF24861"/>
    </source>
</evidence>
<dbReference type="PANTHER" id="PTHR45839">
    <property type="match status" value="1"/>
</dbReference>
<evidence type="ECO:0000256" key="4">
    <source>
        <dbReference type="ARBA" id="ARBA00022679"/>
    </source>
</evidence>
<dbReference type="SUPFAM" id="SSF53756">
    <property type="entry name" value="UDP-Glycosyltransferase/glycogen phosphorylase"/>
    <property type="match status" value="1"/>
</dbReference>
<evidence type="ECO:0000256" key="2">
    <source>
        <dbReference type="ARBA" id="ARBA00012540"/>
    </source>
</evidence>
<dbReference type="Pfam" id="PF24861">
    <property type="entry name" value="SUS_N"/>
    <property type="match status" value="1"/>
</dbReference>
<keyword evidence="3" id="KW-0328">Glycosyltransferase</keyword>
<reference evidence="7" key="1">
    <citation type="submission" date="2012-05" db="EMBL/GenBank/DDBJ databases">
        <authorList>
            <person name="Krishnakumar V."/>
            <person name="Cheung F."/>
            <person name="Xiao Y."/>
            <person name="Chan A."/>
            <person name="Moskal W.A."/>
            <person name="Town C.D."/>
        </authorList>
    </citation>
    <scope>NUCLEOTIDE SEQUENCE</scope>
</reference>
<accession>I3SYC2</accession>
<evidence type="ECO:0000256" key="1">
    <source>
        <dbReference type="ARBA" id="ARBA00005894"/>
    </source>
</evidence>
<dbReference type="InterPro" id="IPR056735">
    <property type="entry name" value="SUS_N"/>
</dbReference>
<comment type="catalytic activity">
    <reaction evidence="5">
        <text>an NDP-alpha-D-glucose + D-fructose = a ribonucleoside 5'-diphosphate + sucrose + H(+)</text>
        <dbReference type="Rhea" id="RHEA:16241"/>
        <dbReference type="ChEBI" id="CHEBI:15378"/>
        <dbReference type="ChEBI" id="CHEBI:17992"/>
        <dbReference type="ChEBI" id="CHEBI:37721"/>
        <dbReference type="ChEBI" id="CHEBI:57930"/>
        <dbReference type="ChEBI" id="CHEBI:76533"/>
        <dbReference type="EC" id="2.4.1.13"/>
    </reaction>
</comment>
<proteinExistence type="evidence at transcript level"/>
<dbReference type="AlphaFoldDB" id="I3SYC2"/>
<dbReference type="GO" id="GO:0005985">
    <property type="term" value="P:sucrose metabolic process"/>
    <property type="evidence" value="ECO:0007669"/>
    <property type="project" value="InterPro"/>
</dbReference>
<dbReference type="Gene3D" id="3.10.450.330">
    <property type="match status" value="1"/>
</dbReference>
<dbReference type="InterPro" id="IPR012820">
    <property type="entry name" value="Sucrose_synthase_pln/cyn"/>
</dbReference>
<dbReference type="Gene3D" id="3.40.50.2000">
    <property type="entry name" value="Glycogen Phosphorylase B"/>
    <property type="match status" value="1"/>
</dbReference>
<evidence type="ECO:0000256" key="3">
    <source>
        <dbReference type="ARBA" id="ARBA00022676"/>
    </source>
</evidence>
<keyword evidence="4" id="KW-0808">Transferase</keyword>